<reference evidence="4" key="1">
    <citation type="submission" date="2022-10" db="EMBL/GenBank/DDBJ databases">
        <title>Novel sulphate-reducing endosymbionts in the free-living metamonad Anaeramoeba.</title>
        <authorList>
            <person name="Jerlstrom-Hultqvist J."/>
            <person name="Cepicka I."/>
            <person name="Gallot-Lavallee L."/>
            <person name="Salas-Leiva D."/>
            <person name="Curtis B.A."/>
            <person name="Zahonova K."/>
            <person name="Pipaliya S."/>
            <person name="Dacks J."/>
            <person name="Roger A.J."/>
        </authorList>
    </citation>
    <scope>NUCLEOTIDE SEQUENCE</scope>
    <source>
        <strain evidence="4">BMAN</strain>
    </source>
</reference>
<organism evidence="4 5">
    <name type="scientific">Anaeramoeba ignava</name>
    <name type="common">Anaerobic marine amoeba</name>
    <dbReference type="NCBI Taxonomy" id="1746090"/>
    <lineage>
        <taxon>Eukaryota</taxon>
        <taxon>Metamonada</taxon>
        <taxon>Anaeramoebidae</taxon>
        <taxon>Anaeramoeba</taxon>
    </lineage>
</organism>
<evidence type="ECO:0000256" key="1">
    <source>
        <dbReference type="SAM" id="MobiDB-lite"/>
    </source>
</evidence>
<feature type="region of interest" description="Disordered" evidence="1">
    <location>
        <begin position="1095"/>
        <end position="1118"/>
    </location>
</feature>
<feature type="compositionally biased region" description="Pro residues" evidence="1">
    <location>
        <begin position="1095"/>
        <end position="1113"/>
    </location>
</feature>
<feature type="region of interest" description="Disordered" evidence="1">
    <location>
        <begin position="1181"/>
        <end position="1208"/>
    </location>
</feature>
<dbReference type="Proteomes" id="UP001149090">
    <property type="component" value="Unassembled WGS sequence"/>
</dbReference>
<gene>
    <name evidence="4" type="ORF">M0811_03716</name>
</gene>
<protein>
    <submittedName>
        <fullName evidence="4">Formin-related</fullName>
    </submittedName>
</protein>
<name>A0A9Q0RHH1_ANAIG</name>
<keyword evidence="2" id="KW-0472">Membrane</keyword>
<proteinExistence type="predicted"/>
<sequence length="1244" mass="141463">MNKKLFFFIFIFLLFLTKQNSKIPTDSIQYSIGDILSLDNITQNTVIEVQNISLNPATIWFSITNSSCKIPINPTDQVLVTVQSQGLNSTYSPNLFYDFSNILTVAFVPLSSSQSPVPISDLDNLGQLEISFNISQDFDCNFNITSSYARTLSFDTNSTFTVSEWEIIYLTQAPIPFSPPQAIEVSINYNQSQDTFPFYFAWRRANDYAVPDVIWQGRSFQSAQTSSSSNQSLTIPSDIKNNQDQYNIAIFSARPVSCNFTISASNSFIYNISDPQFFDQSMKKLFDFADQNWNQTFTFTQTQQTASAFFIGTWDQTYPLVFQTNTTDLVPEVSIQMSEFPLDIEGGFFEKVSPTQSLSNNDTYLFINLASFHDNCNAKENAKSGWPYTFYLWISFMTVQNNAYSLTIYNNIPTLINSTQFPSIQTIQYFWNYFYIPLQINSTSFSVLISNSTSNPIPEMNQQDSNGVISVDMGHNDIPLQASTNIDYISFSSQNFSIITSENDMDQLQSTMYIFISVVLGNSTDLSTFNINASDNIINQFTQQQTSFSKELYLNQTLFTGYDFVNFNLSQICKFGGYSVVGVNASNLNQCSYSYNYKWDSYLFFNETSLNWNYDFSQVETAPSAQLILSQPLPQNQCQNFYKWIYFWVISNFTMLDSSFFSMDALQILSSPLNFNTTNYTASGFNYSQYFFLPLSDSIPETQSQLSKYDNLVQNEFPISITNLFTLTFTSISPDLQFTFSNDTLRDRWDPDIDPDLNGQGHVLQYGDHQVNALQFEYNTSILDQLFYLVMQCYSDSYPFSCSYNTSISSGGIELDFENQATTKSHPYHPIQNDSLGNGYLVFQTIIPTGIPTIPFEVDINYPPDSLTNATCFNNVTQTPQDVYDVMIFLVMESSYEEENSNQNSKNLNHLNQIDSFINYTLPKRNCTLNQNNCNNFHFTISSLTNATMIAYTAIIQKPTIQFINSCNFTIKATQNIYQIQTTSPNNTVEGISFPGLWEYYKFLYGPTNETSIVKIQIQPITETDGSNTILYPTLYTKLGQPPTESTFDYSNTTGTLFCSFNVIQQAIFIYIGLLAPSNRTSNFEYLLNLTTPPVPSPSPSPSSSPSTSPHPNPSSHSKFLTKSKLVEVIMVPVIGVAIIAIIIILLVTRKKRSKKIFNLLGEQESLDHYRLLASRKRSLKKRSSKKLPKKESIHLDHNENQEIDEQKKFFDTSTSEIDEDDPLIDYSKSDESTAETFVMIKQK</sequence>
<dbReference type="AlphaFoldDB" id="A0A9Q0RHH1"/>
<keyword evidence="2" id="KW-1133">Transmembrane helix</keyword>
<comment type="caution">
    <text evidence="4">The sequence shown here is derived from an EMBL/GenBank/DDBJ whole genome shotgun (WGS) entry which is preliminary data.</text>
</comment>
<accession>A0A9Q0RHH1</accession>
<feature type="signal peptide" evidence="3">
    <location>
        <begin position="1"/>
        <end position="21"/>
    </location>
</feature>
<evidence type="ECO:0000256" key="3">
    <source>
        <dbReference type="SAM" id="SignalP"/>
    </source>
</evidence>
<feature type="chain" id="PRO_5040317414" evidence="3">
    <location>
        <begin position="22"/>
        <end position="1244"/>
    </location>
</feature>
<evidence type="ECO:0000313" key="5">
    <source>
        <dbReference type="Proteomes" id="UP001149090"/>
    </source>
</evidence>
<keyword evidence="3" id="KW-0732">Signal</keyword>
<keyword evidence="5" id="KW-1185">Reference proteome</keyword>
<dbReference type="EMBL" id="JAPDFW010000011">
    <property type="protein sequence ID" value="KAJ5080232.1"/>
    <property type="molecule type" value="Genomic_DNA"/>
</dbReference>
<evidence type="ECO:0000313" key="4">
    <source>
        <dbReference type="EMBL" id="KAJ5080232.1"/>
    </source>
</evidence>
<evidence type="ECO:0000256" key="2">
    <source>
        <dbReference type="SAM" id="Phobius"/>
    </source>
</evidence>
<feature type="transmembrane region" description="Helical" evidence="2">
    <location>
        <begin position="1126"/>
        <end position="1148"/>
    </location>
</feature>
<keyword evidence="2" id="KW-0812">Transmembrane</keyword>
<feature type="compositionally biased region" description="Basic and acidic residues" evidence="1">
    <location>
        <begin position="1190"/>
        <end position="1208"/>
    </location>
</feature>